<accession>A0A0K9XCC7</accession>
<dbReference type="Proteomes" id="UP000037288">
    <property type="component" value="Unassembled WGS sequence"/>
</dbReference>
<dbReference type="SMART" id="SM00470">
    <property type="entry name" value="ParB"/>
    <property type="match status" value="1"/>
</dbReference>
<gene>
    <name evidence="3" type="ORF">AC230_23735</name>
</gene>
<evidence type="ECO:0000256" key="1">
    <source>
        <dbReference type="SAM" id="MobiDB-lite"/>
    </source>
</evidence>
<proteinExistence type="predicted"/>
<dbReference type="InterPro" id="IPR036086">
    <property type="entry name" value="ParB/Sulfiredoxin_sf"/>
</dbReference>
<keyword evidence="4" id="KW-1185">Reference proteome</keyword>
<organism evidence="3 4">
    <name type="scientific">Streptomyces caatingaensis</name>
    <dbReference type="NCBI Taxonomy" id="1678637"/>
    <lineage>
        <taxon>Bacteria</taxon>
        <taxon>Bacillati</taxon>
        <taxon>Actinomycetota</taxon>
        <taxon>Actinomycetes</taxon>
        <taxon>Kitasatosporales</taxon>
        <taxon>Streptomycetaceae</taxon>
        <taxon>Streptomyces</taxon>
    </lineage>
</organism>
<dbReference type="STRING" id="1678637.AC230_23735"/>
<dbReference type="AlphaFoldDB" id="A0A0K9XCC7"/>
<feature type="domain" description="ParB-like N-terminal" evidence="2">
    <location>
        <begin position="11"/>
        <end position="96"/>
    </location>
</feature>
<sequence>MPAPPPADGPVAVRISALDLSGSPRLTGCDADHVRALAEADPAGLPPIVVHRATMKVLDGVHRVQAAVLRGESEIRAELLCGPEKESFVHAVRANTAHGLPLSLEDRKAAALRILREYPHCSDRSLGDVAGLSARTIARLRRSTANGPRSNDGRLGRDGRVRPASTAEGRLRAGHLLREHPGASLRDVAHRAGISLGTAQDVSRRLRSGLDPLPDRLRADAAAVRGRPEAHARAAAPEAPRPPEGLAFLRQDPALRSSDAGRALIRLLSAHEAVLATGAGPASAAAVPPHCVPAAAEAARACARAWARFADELARREP</sequence>
<feature type="compositionally biased region" description="Basic and acidic residues" evidence="1">
    <location>
        <begin position="151"/>
        <end position="161"/>
    </location>
</feature>
<evidence type="ECO:0000313" key="4">
    <source>
        <dbReference type="Proteomes" id="UP000037288"/>
    </source>
</evidence>
<name>A0A0K9XCC7_9ACTN</name>
<dbReference type="InterPro" id="IPR003115">
    <property type="entry name" value="ParB_N"/>
</dbReference>
<protein>
    <recommendedName>
        <fullName evidence="2">ParB-like N-terminal domain-containing protein</fullName>
    </recommendedName>
</protein>
<dbReference type="SUPFAM" id="SSF110849">
    <property type="entry name" value="ParB/Sulfiredoxin"/>
    <property type="match status" value="1"/>
</dbReference>
<dbReference type="PATRIC" id="fig|1678637.3.peg.5084"/>
<comment type="caution">
    <text evidence="3">The sequence shown here is derived from an EMBL/GenBank/DDBJ whole genome shotgun (WGS) entry which is preliminary data.</text>
</comment>
<dbReference type="EMBL" id="LFXA01000017">
    <property type="protein sequence ID" value="KNB50302.1"/>
    <property type="molecule type" value="Genomic_DNA"/>
</dbReference>
<feature type="region of interest" description="Disordered" evidence="1">
    <location>
        <begin position="225"/>
        <end position="246"/>
    </location>
</feature>
<feature type="region of interest" description="Disordered" evidence="1">
    <location>
        <begin position="141"/>
        <end position="168"/>
    </location>
</feature>
<evidence type="ECO:0000313" key="3">
    <source>
        <dbReference type="EMBL" id="KNB50302.1"/>
    </source>
</evidence>
<evidence type="ECO:0000259" key="2">
    <source>
        <dbReference type="SMART" id="SM00470"/>
    </source>
</evidence>
<reference evidence="4" key="1">
    <citation type="submission" date="2015-07" db="EMBL/GenBank/DDBJ databases">
        <title>Draft genome sequence of Streptomyces sp. CMAA 1322, a bacterium isolated from Caatinga biome, from dry forest semiarid of Brazil.</title>
        <authorList>
            <person name="Santos S.N."/>
            <person name="Gacesa R."/>
            <person name="Taketani R.G."/>
            <person name="Long P.F."/>
            <person name="Melo I.S."/>
        </authorList>
    </citation>
    <scope>NUCLEOTIDE SEQUENCE [LARGE SCALE GENOMIC DNA]</scope>
    <source>
        <strain evidence="4">CMAA 1322</strain>
    </source>
</reference>